<dbReference type="AlphaFoldDB" id="A0A1H1TM78"/>
<protein>
    <submittedName>
        <fullName evidence="7">Cytochrome C oxidase subunit IV</fullName>
    </submittedName>
</protein>
<feature type="transmembrane region" description="Helical" evidence="6">
    <location>
        <begin position="55"/>
        <end position="75"/>
    </location>
</feature>
<proteinExistence type="predicted"/>
<gene>
    <name evidence="7" type="ORF">SAMN04489797_1987</name>
</gene>
<organism evidence="7 8">
    <name type="scientific">Winogradskyella sediminis</name>
    <dbReference type="NCBI Taxonomy" id="1382466"/>
    <lineage>
        <taxon>Bacteria</taxon>
        <taxon>Pseudomonadati</taxon>
        <taxon>Bacteroidota</taxon>
        <taxon>Flavobacteriia</taxon>
        <taxon>Flavobacteriales</taxon>
        <taxon>Flavobacteriaceae</taxon>
        <taxon>Winogradskyella</taxon>
    </lineage>
</organism>
<keyword evidence="5 6" id="KW-0472">Membrane</keyword>
<dbReference type="EMBL" id="LT629774">
    <property type="protein sequence ID" value="SDS61328.1"/>
    <property type="molecule type" value="Genomic_DNA"/>
</dbReference>
<name>A0A1H1TM78_9FLAO</name>
<evidence type="ECO:0000313" key="8">
    <source>
        <dbReference type="Proteomes" id="UP000198963"/>
    </source>
</evidence>
<dbReference type="STRING" id="1249933.SAMN04489797_1987"/>
<evidence type="ECO:0000256" key="5">
    <source>
        <dbReference type="ARBA" id="ARBA00023136"/>
    </source>
</evidence>
<keyword evidence="8" id="KW-1185">Reference proteome</keyword>
<keyword evidence="3 6" id="KW-0812">Transmembrane</keyword>
<reference evidence="7 8" key="1">
    <citation type="submission" date="2016-10" db="EMBL/GenBank/DDBJ databases">
        <authorList>
            <person name="Varghese N."/>
            <person name="Submissions S."/>
        </authorList>
    </citation>
    <scope>NUCLEOTIDE SEQUENCE [LARGE SCALE GENOMIC DNA]</scope>
    <source>
        <strain evidence="7 8">RHA_55</strain>
    </source>
</reference>
<feature type="transmembrane region" description="Helical" evidence="6">
    <location>
        <begin position="81"/>
        <end position="99"/>
    </location>
</feature>
<evidence type="ECO:0000256" key="2">
    <source>
        <dbReference type="ARBA" id="ARBA00022475"/>
    </source>
</evidence>
<dbReference type="RefSeq" id="WP_092446558.1">
    <property type="nucleotide sequence ID" value="NZ_JBLXAG010000001.1"/>
</dbReference>
<feature type="transmembrane region" description="Helical" evidence="6">
    <location>
        <begin position="23"/>
        <end position="43"/>
    </location>
</feature>
<dbReference type="InterPro" id="IPR005171">
    <property type="entry name" value="Cyt_c_oxidase_su4_prok"/>
</dbReference>
<feature type="transmembrane region" description="Helical" evidence="6">
    <location>
        <begin position="111"/>
        <end position="128"/>
    </location>
</feature>
<comment type="subcellular location">
    <subcellularLocation>
        <location evidence="1">Cell membrane</location>
        <topology evidence="1">Multi-pass membrane protein</topology>
    </subcellularLocation>
</comment>
<sequence>MAHEHKLEIFRGLWKFKSNTQKIWGVLAFLTFVTAIEVVLGIYKPEVFMHTWMDPFEGGGFFATLGNIIFSPIVYMKPLNLIFILLTIVKAYYITWDFMHMRDEVGSLRKMVVWTSVFLICYLIFILLQEGGYVFNVYNNENALIKHDF</sequence>
<keyword evidence="4 6" id="KW-1133">Transmembrane helix</keyword>
<evidence type="ECO:0000256" key="3">
    <source>
        <dbReference type="ARBA" id="ARBA00022692"/>
    </source>
</evidence>
<dbReference type="GO" id="GO:0005886">
    <property type="term" value="C:plasma membrane"/>
    <property type="evidence" value="ECO:0007669"/>
    <property type="project" value="UniProtKB-SubCell"/>
</dbReference>
<accession>A0A1H1TM78</accession>
<keyword evidence="2" id="KW-1003">Cell membrane</keyword>
<evidence type="ECO:0000313" key="7">
    <source>
        <dbReference type="EMBL" id="SDS61328.1"/>
    </source>
</evidence>
<evidence type="ECO:0000256" key="4">
    <source>
        <dbReference type="ARBA" id="ARBA00022989"/>
    </source>
</evidence>
<evidence type="ECO:0000256" key="6">
    <source>
        <dbReference type="SAM" id="Phobius"/>
    </source>
</evidence>
<dbReference type="Pfam" id="PF03626">
    <property type="entry name" value="COX4_pro"/>
    <property type="match status" value="1"/>
</dbReference>
<dbReference type="Proteomes" id="UP000198963">
    <property type="component" value="Chromosome I"/>
</dbReference>
<evidence type="ECO:0000256" key="1">
    <source>
        <dbReference type="ARBA" id="ARBA00004651"/>
    </source>
</evidence>